<dbReference type="GO" id="GO:0005524">
    <property type="term" value="F:ATP binding"/>
    <property type="evidence" value="ECO:0007669"/>
    <property type="project" value="UniProtKB-KW"/>
</dbReference>
<feature type="domain" description="Aminoglycoside phosphotransferase" evidence="8">
    <location>
        <begin position="39"/>
        <end position="286"/>
    </location>
</feature>
<evidence type="ECO:0000259" key="8">
    <source>
        <dbReference type="Pfam" id="PF01636"/>
    </source>
</evidence>
<dbReference type="STRING" id="1381081.BIY22_09095"/>
<comment type="caution">
    <text evidence="9">The sequence shown here is derived from an EMBL/GenBank/DDBJ whole genome shotgun (WGS) entry which is preliminary data.</text>
</comment>
<dbReference type="AlphaFoldDB" id="A0A1Q9HF83"/>
<proteinExistence type="inferred from homology"/>
<dbReference type="GO" id="GO:0009086">
    <property type="term" value="P:methionine biosynthetic process"/>
    <property type="evidence" value="ECO:0007669"/>
    <property type="project" value="InterPro"/>
</dbReference>
<evidence type="ECO:0000313" key="10">
    <source>
        <dbReference type="Proteomes" id="UP000186313"/>
    </source>
</evidence>
<organism evidence="9 10">
    <name type="scientific">Vibrio panuliri</name>
    <dbReference type="NCBI Taxonomy" id="1381081"/>
    <lineage>
        <taxon>Bacteria</taxon>
        <taxon>Pseudomonadati</taxon>
        <taxon>Pseudomonadota</taxon>
        <taxon>Gammaproteobacteria</taxon>
        <taxon>Vibrionales</taxon>
        <taxon>Vibrionaceae</taxon>
        <taxon>Vibrio</taxon>
    </lineage>
</organism>
<evidence type="ECO:0000256" key="3">
    <source>
        <dbReference type="ARBA" id="ARBA00012128"/>
    </source>
</evidence>
<dbReference type="RefSeq" id="WP_075709481.1">
    <property type="nucleotide sequence ID" value="NZ_MJMJ01000023.1"/>
</dbReference>
<keyword evidence="7" id="KW-0067">ATP-binding</keyword>
<protein>
    <recommendedName>
        <fullName evidence="3">S-methyl-5-thioribose kinase</fullName>
        <ecNumber evidence="3">2.7.1.100</ecNumber>
    </recommendedName>
</protein>
<dbReference type="SUPFAM" id="SSF56112">
    <property type="entry name" value="Protein kinase-like (PK-like)"/>
    <property type="match status" value="1"/>
</dbReference>
<keyword evidence="6 9" id="KW-0418">Kinase</keyword>
<dbReference type="PANTHER" id="PTHR34273:SF2">
    <property type="entry name" value="METHYLTHIORIBOSE KINASE"/>
    <property type="match status" value="1"/>
</dbReference>
<evidence type="ECO:0000256" key="1">
    <source>
        <dbReference type="ARBA" id="ARBA00010165"/>
    </source>
</evidence>
<dbReference type="EMBL" id="MJMJ01000023">
    <property type="protein sequence ID" value="OLQ88310.1"/>
    <property type="molecule type" value="Genomic_DNA"/>
</dbReference>
<dbReference type="PANTHER" id="PTHR34273">
    <property type="entry name" value="METHYLTHIORIBOSE KINASE"/>
    <property type="match status" value="1"/>
</dbReference>
<reference evidence="9 10" key="1">
    <citation type="submission" date="2016-09" db="EMBL/GenBank/DDBJ databases">
        <title>Genomic Taxonomy of the Vibrionaceae.</title>
        <authorList>
            <person name="Gonzalez-Castillo A."/>
            <person name="Gomez-Gil B."/>
            <person name="Enciso-Ibarra K."/>
        </authorList>
    </citation>
    <scope>NUCLEOTIDE SEQUENCE [LARGE SCALE GENOMIC DNA]</scope>
    <source>
        <strain evidence="9 10">CAIM 703</strain>
    </source>
</reference>
<dbReference type="NCBIfam" id="TIGR01767">
    <property type="entry name" value="MTRK"/>
    <property type="match status" value="1"/>
</dbReference>
<comment type="subunit">
    <text evidence="2">Homodimer.</text>
</comment>
<dbReference type="Pfam" id="PF01636">
    <property type="entry name" value="APH"/>
    <property type="match status" value="1"/>
</dbReference>
<evidence type="ECO:0000256" key="4">
    <source>
        <dbReference type="ARBA" id="ARBA00022679"/>
    </source>
</evidence>
<evidence type="ECO:0000313" key="9">
    <source>
        <dbReference type="EMBL" id="OLQ88310.1"/>
    </source>
</evidence>
<dbReference type="InterPro" id="IPR009212">
    <property type="entry name" value="Methylthioribose_kinase"/>
</dbReference>
<comment type="similarity">
    <text evidence="1">Belongs to the methylthioribose kinase family.</text>
</comment>
<evidence type="ECO:0000256" key="7">
    <source>
        <dbReference type="ARBA" id="ARBA00022840"/>
    </source>
</evidence>
<gene>
    <name evidence="9" type="ORF">BIY22_09095</name>
</gene>
<dbReference type="GO" id="GO:0046522">
    <property type="term" value="F:S-methyl-5-thioribose kinase activity"/>
    <property type="evidence" value="ECO:0007669"/>
    <property type="project" value="UniProtKB-EC"/>
</dbReference>
<evidence type="ECO:0000256" key="6">
    <source>
        <dbReference type="ARBA" id="ARBA00022777"/>
    </source>
</evidence>
<evidence type="ECO:0000256" key="2">
    <source>
        <dbReference type="ARBA" id="ARBA00011738"/>
    </source>
</evidence>
<keyword evidence="5" id="KW-0547">Nucleotide-binding</keyword>
<dbReference type="InterPro" id="IPR002575">
    <property type="entry name" value="Aminoglycoside_PTrfase"/>
</dbReference>
<dbReference type="Proteomes" id="UP000186313">
    <property type="component" value="Unassembled WGS sequence"/>
</dbReference>
<keyword evidence="4" id="KW-0808">Transferase</keyword>
<dbReference type="Gene3D" id="3.30.200.20">
    <property type="entry name" value="Phosphorylase Kinase, domain 1"/>
    <property type="match status" value="1"/>
</dbReference>
<dbReference type="Gene3D" id="3.90.1200.10">
    <property type="match status" value="1"/>
</dbReference>
<dbReference type="OrthoDB" id="9777791at2"/>
<sequence length="421" mass="47387">MSNTVPAGYAPLNSDSLPQYLVNKLPTHLSLGGAPEQWTVTEVGDGNLNLVFIVEGTEKTIVVKQALPYVRAAGESWQLSLTRAFFEYNVLDIEAKVAGHSLVPQVYFYDQDMAIFAMEYLTPHIILRKELIAGKTFASLAEDVGIFLAKTLFHTSDLGMNAEEKKALVSKFAVNHELCKITEDLIFTEPYFDAERNNWTTPELDEDVHKVWQDEAMIQVAMRYKYKFMTEAQALLHGDLHSGSIMVTESETKVIDPEFGFMGPMAFDIGNYIGNLLMAYFSRPGWETDAASCEANQAYLLNQITTTWQVFVSHFTRLWNEKTQGEAYPTEIYQNGLGERALAHAQQEFFATLLEDTLVNAGLEINRRIIGFAGVADFKLIEDSQLRAQCERRALKLARELIVNAKEYREIAAIGQFAQSC</sequence>
<dbReference type="PIRSF" id="PIRSF031134">
    <property type="entry name" value="MTRK"/>
    <property type="match status" value="1"/>
</dbReference>
<dbReference type="InterPro" id="IPR011009">
    <property type="entry name" value="Kinase-like_dom_sf"/>
</dbReference>
<name>A0A1Q9HF83_9VIBR</name>
<evidence type="ECO:0000256" key="5">
    <source>
        <dbReference type="ARBA" id="ARBA00022741"/>
    </source>
</evidence>
<dbReference type="EC" id="2.7.1.100" evidence="3"/>
<accession>A0A1Q9HF83</accession>